<dbReference type="Proteomes" id="UP000887578">
    <property type="component" value="Unplaced"/>
</dbReference>
<sequence>MDYGAKKLYEKDFDSLNLDAKKLYEKNFDSLNLDGLESDEMRINALDSFSTKYLLLPEAWKLRIQLEKNLSYLEKKKLIEKAMSDFYSEEFFDSIDSETKKMFEKEERPFDRRLKWRYLEDLNSQCSLLLGQEKLEQILLDALSFPHANLLDPFAYFKRFSG</sequence>
<reference evidence="2" key="1">
    <citation type="submission" date="2022-11" db="UniProtKB">
        <authorList>
            <consortium name="WormBaseParasite"/>
        </authorList>
    </citation>
    <scope>IDENTIFICATION</scope>
</reference>
<protein>
    <submittedName>
        <fullName evidence="2">Uncharacterized protein</fullName>
    </submittedName>
</protein>
<evidence type="ECO:0000313" key="2">
    <source>
        <dbReference type="WBParaSite" id="PDA_v2.g27572.t1"/>
    </source>
</evidence>
<name>A0A914Q7Z4_9BILA</name>
<proteinExistence type="predicted"/>
<dbReference type="AlphaFoldDB" id="A0A914Q7Z4"/>
<evidence type="ECO:0000313" key="1">
    <source>
        <dbReference type="Proteomes" id="UP000887578"/>
    </source>
</evidence>
<keyword evidence="1" id="KW-1185">Reference proteome</keyword>
<accession>A0A914Q7Z4</accession>
<dbReference type="WBParaSite" id="PDA_v2.g27572.t1">
    <property type="protein sequence ID" value="PDA_v2.g27572.t1"/>
    <property type="gene ID" value="PDA_v2.g27572"/>
</dbReference>
<organism evidence="1 2">
    <name type="scientific">Panagrolaimus davidi</name>
    <dbReference type="NCBI Taxonomy" id="227884"/>
    <lineage>
        <taxon>Eukaryota</taxon>
        <taxon>Metazoa</taxon>
        <taxon>Ecdysozoa</taxon>
        <taxon>Nematoda</taxon>
        <taxon>Chromadorea</taxon>
        <taxon>Rhabditida</taxon>
        <taxon>Tylenchina</taxon>
        <taxon>Panagrolaimomorpha</taxon>
        <taxon>Panagrolaimoidea</taxon>
        <taxon>Panagrolaimidae</taxon>
        <taxon>Panagrolaimus</taxon>
    </lineage>
</organism>